<accession>A0ABW6C0K2</accession>
<name>A0ABW6C0K2_9BACT</name>
<dbReference type="Gene3D" id="2.40.128.110">
    <property type="entry name" value="Lipid/polyisoprenoid-binding, YceI-like"/>
    <property type="match status" value="1"/>
</dbReference>
<gene>
    <name evidence="3" type="ORF">ACFS7Z_20610</name>
</gene>
<dbReference type="SMART" id="SM00867">
    <property type="entry name" value="YceI"/>
    <property type="match status" value="1"/>
</dbReference>
<feature type="chain" id="PRO_5046598268" evidence="1">
    <location>
        <begin position="25"/>
        <end position="201"/>
    </location>
</feature>
<reference evidence="4" key="1">
    <citation type="journal article" date="2019" name="Int. J. Syst. Evol. Microbiol.">
        <title>The Global Catalogue of Microorganisms (GCM) 10K type strain sequencing project: providing services to taxonomists for standard genome sequencing and annotation.</title>
        <authorList>
            <consortium name="The Broad Institute Genomics Platform"/>
            <consortium name="The Broad Institute Genome Sequencing Center for Infectious Disease"/>
            <person name="Wu L."/>
            <person name="Ma J."/>
        </authorList>
    </citation>
    <scope>NUCLEOTIDE SEQUENCE [LARGE SCALE GENOMIC DNA]</scope>
    <source>
        <strain evidence="4">KCTC 23984</strain>
    </source>
</reference>
<proteinExistence type="predicted"/>
<dbReference type="InterPro" id="IPR007372">
    <property type="entry name" value="Lipid/polyisoprenoid-bd_YceI"/>
</dbReference>
<dbReference type="PROSITE" id="PS51257">
    <property type="entry name" value="PROKAR_LIPOPROTEIN"/>
    <property type="match status" value="1"/>
</dbReference>
<keyword evidence="1" id="KW-0732">Signal</keyword>
<dbReference type="PANTHER" id="PTHR34406">
    <property type="entry name" value="PROTEIN YCEI"/>
    <property type="match status" value="1"/>
</dbReference>
<dbReference type="EMBL" id="JBHUOX010000020">
    <property type="protein sequence ID" value="MFD3002784.1"/>
    <property type="molecule type" value="Genomic_DNA"/>
</dbReference>
<keyword evidence="4" id="KW-1185">Reference proteome</keyword>
<dbReference type="InterPro" id="IPR036761">
    <property type="entry name" value="TTHA0802/YceI-like_sf"/>
</dbReference>
<dbReference type="Pfam" id="PF04264">
    <property type="entry name" value="YceI"/>
    <property type="match status" value="1"/>
</dbReference>
<evidence type="ECO:0000313" key="3">
    <source>
        <dbReference type="EMBL" id="MFD3002784.1"/>
    </source>
</evidence>
<feature type="signal peptide" evidence="1">
    <location>
        <begin position="1"/>
        <end position="24"/>
    </location>
</feature>
<sequence>MKKSFFTLLVLSAALSLSSCEDEAVTNSTYALEEEHSTVEWKGHSPNLYHDGSFSVKSQDIKVVDGKIKSGTFTIPIVSIQNFDLPEEMKPVLLEHLKSPDFFHMALHPNASFKITKVEPSPTPSGETNCAVTGDFTMLGQRHAVTFPAMVELEDNQMKIDAGFEIDRTKWGMHYAADPALGEHHILPKVDIKLNLLAHKK</sequence>
<evidence type="ECO:0000313" key="4">
    <source>
        <dbReference type="Proteomes" id="UP001597641"/>
    </source>
</evidence>
<organism evidence="3 4">
    <name type="scientific">Pontibacter toksunensis</name>
    <dbReference type="NCBI Taxonomy" id="1332631"/>
    <lineage>
        <taxon>Bacteria</taxon>
        <taxon>Pseudomonadati</taxon>
        <taxon>Bacteroidota</taxon>
        <taxon>Cytophagia</taxon>
        <taxon>Cytophagales</taxon>
        <taxon>Hymenobacteraceae</taxon>
        <taxon>Pontibacter</taxon>
    </lineage>
</organism>
<protein>
    <submittedName>
        <fullName evidence="3">YceI family protein</fullName>
    </submittedName>
</protein>
<comment type="caution">
    <text evidence="3">The sequence shown here is derived from an EMBL/GenBank/DDBJ whole genome shotgun (WGS) entry which is preliminary data.</text>
</comment>
<dbReference type="RefSeq" id="WP_377488853.1">
    <property type="nucleotide sequence ID" value="NZ_JBHUOX010000020.1"/>
</dbReference>
<evidence type="ECO:0000256" key="1">
    <source>
        <dbReference type="SAM" id="SignalP"/>
    </source>
</evidence>
<dbReference type="Proteomes" id="UP001597641">
    <property type="component" value="Unassembled WGS sequence"/>
</dbReference>
<dbReference type="SUPFAM" id="SSF101874">
    <property type="entry name" value="YceI-like"/>
    <property type="match status" value="1"/>
</dbReference>
<dbReference type="PANTHER" id="PTHR34406:SF1">
    <property type="entry name" value="PROTEIN YCEI"/>
    <property type="match status" value="1"/>
</dbReference>
<feature type="domain" description="Lipid/polyisoprenoid-binding YceI-like" evidence="2">
    <location>
        <begin position="29"/>
        <end position="199"/>
    </location>
</feature>
<evidence type="ECO:0000259" key="2">
    <source>
        <dbReference type="SMART" id="SM00867"/>
    </source>
</evidence>